<organism evidence="1 2">
    <name type="scientific">Sinosporangium siamense</name>
    <dbReference type="NCBI Taxonomy" id="1367973"/>
    <lineage>
        <taxon>Bacteria</taxon>
        <taxon>Bacillati</taxon>
        <taxon>Actinomycetota</taxon>
        <taxon>Actinomycetes</taxon>
        <taxon>Streptosporangiales</taxon>
        <taxon>Streptosporangiaceae</taxon>
        <taxon>Sinosporangium</taxon>
    </lineage>
</organism>
<dbReference type="AlphaFoldDB" id="A0A919V7G7"/>
<proteinExistence type="predicted"/>
<dbReference type="InterPro" id="IPR012349">
    <property type="entry name" value="Split_barrel_FMN-bd"/>
</dbReference>
<evidence type="ECO:0000313" key="1">
    <source>
        <dbReference type="EMBL" id="GII93076.1"/>
    </source>
</evidence>
<sequence>MEARRPALTPADVRLVPPWREPYICLVIVIEEGAKKSSVLWISLPGSTRPRLAWHTWHDGAIYVVCGGAEQPLPGLAEAARVRVTLRSKDNGSALTEFDAAVEVVDQATAPEAVAALAKDRLNAPDAATLTDRWAATVTVVRLTPAS</sequence>
<keyword evidence="2" id="KW-1185">Reference proteome</keyword>
<dbReference type="EMBL" id="BOOW01000020">
    <property type="protein sequence ID" value="GII93076.1"/>
    <property type="molecule type" value="Genomic_DNA"/>
</dbReference>
<name>A0A919V7G7_9ACTN</name>
<accession>A0A919V7G7</accession>
<dbReference type="Gene3D" id="2.30.110.10">
    <property type="entry name" value="Electron Transport, Fmn-binding Protein, Chain A"/>
    <property type="match status" value="1"/>
</dbReference>
<dbReference type="RefSeq" id="WP_239128953.1">
    <property type="nucleotide sequence ID" value="NZ_BOOW01000020.1"/>
</dbReference>
<protein>
    <submittedName>
        <fullName evidence="1">Uncharacterized protein</fullName>
    </submittedName>
</protein>
<gene>
    <name evidence="1" type="ORF">Ssi02_33070</name>
</gene>
<dbReference type="Proteomes" id="UP000606172">
    <property type="component" value="Unassembled WGS sequence"/>
</dbReference>
<comment type="caution">
    <text evidence="1">The sequence shown here is derived from an EMBL/GenBank/DDBJ whole genome shotgun (WGS) entry which is preliminary data.</text>
</comment>
<evidence type="ECO:0000313" key="2">
    <source>
        <dbReference type="Proteomes" id="UP000606172"/>
    </source>
</evidence>
<reference evidence="1" key="1">
    <citation type="submission" date="2021-01" db="EMBL/GenBank/DDBJ databases">
        <title>Whole genome shotgun sequence of Sinosporangium siamense NBRC 109515.</title>
        <authorList>
            <person name="Komaki H."/>
            <person name="Tamura T."/>
        </authorList>
    </citation>
    <scope>NUCLEOTIDE SEQUENCE</scope>
    <source>
        <strain evidence="1">NBRC 109515</strain>
    </source>
</reference>